<dbReference type="STRING" id="698762.SAMN00808754_2315"/>
<dbReference type="GO" id="GO:0019323">
    <property type="term" value="P:pentose catabolic process"/>
    <property type="evidence" value="ECO:0007669"/>
    <property type="project" value="TreeGrafter"/>
</dbReference>
<accession>A0A1W1VYS3</accession>
<dbReference type="SUPFAM" id="SSF53639">
    <property type="entry name" value="AraD/HMP-PK domain-like"/>
    <property type="match status" value="1"/>
</dbReference>
<reference evidence="4 5" key="1">
    <citation type="submission" date="2017-04" db="EMBL/GenBank/DDBJ databases">
        <authorList>
            <person name="Afonso C.L."/>
            <person name="Miller P.J."/>
            <person name="Scott M.A."/>
            <person name="Spackman E."/>
            <person name="Goraichik I."/>
            <person name="Dimitrov K.M."/>
            <person name="Suarez D.L."/>
            <person name="Swayne D.E."/>
        </authorList>
    </citation>
    <scope>NUCLEOTIDE SEQUENCE [LARGE SCALE GENOMIC DNA]</scope>
    <source>
        <strain evidence="4 5">ToBE</strain>
    </source>
</reference>
<dbReference type="PANTHER" id="PTHR22789:SF0">
    <property type="entry name" value="3-OXO-TETRONATE 4-PHOSPHATE DECARBOXYLASE-RELATED"/>
    <property type="match status" value="1"/>
</dbReference>
<dbReference type="InterPro" id="IPR050197">
    <property type="entry name" value="Aldolase_class_II_sugar_metab"/>
</dbReference>
<dbReference type="GO" id="GO:0046872">
    <property type="term" value="F:metal ion binding"/>
    <property type="evidence" value="ECO:0007669"/>
    <property type="project" value="UniProtKB-KW"/>
</dbReference>
<organism evidence="4 5">
    <name type="scientific">Thermanaeromonas toyohensis ToBE</name>
    <dbReference type="NCBI Taxonomy" id="698762"/>
    <lineage>
        <taxon>Bacteria</taxon>
        <taxon>Bacillati</taxon>
        <taxon>Bacillota</taxon>
        <taxon>Clostridia</taxon>
        <taxon>Neomoorellales</taxon>
        <taxon>Neomoorellaceae</taxon>
        <taxon>Thermanaeromonas</taxon>
    </lineage>
</organism>
<dbReference type="InterPro" id="IPR036409">
    <property type="entry name" value="Aldolase_II/adducin_N_sf"/>
</dbReference>
<dbReference type="NCBIfam" id="NF006413">
    <property type="entry name" value="PRK08660.1"/>
    <property type="match status" value="1"/>
</dbReference>
<keyword evidence="2" id="KW-0456">Lyase</keyword>
<dbReference type="Proteomes" id="UP000192569">
    <property type="component" value="Chromosome I"/>
</dbReference>
<dbReference type="Pfam" id="PF00596">
    <property type="entry name" value="Aldolase_II"/>
    <property type="match status" value="1"/>
</dbReference>
<dbReference type="GO" id="GO:0005829">
    <property type="term" value="C:cytosol"/>
    <property type="evidence" value="ECO:0007669"/>
    <property type="project" value="TreeGrafter"/>
</dbReference>
<dbReference type="GO" id="GO:0016832">
    <property type="term" value="F:aldehyde-lyase activity"/>
    <property type="evidence" value="ECO:0007669"/>
    <property type="project" value="TreeGrafter"/>
</dbReference>
<keyword evidence="5" id="KW-1185">Reference proteome</keyword>
<evidence type="ECO:0000256" key="1">
    <source>
        <dbReference type="ARBA" id="ARBA00022723"/>
    </source>
</evidence>
<protein>
    <submittedName>
        <fullName evidence="4">L-fuculose-phosphate aldolase</fullName>
    </submittedName>
</protein>
<name>A0A1W1VYS3_9FIRM</name>
<dbReference type="EMBL" id="LT838272">
    <property type="protein sequence ID" value="SMB98410.1"/>
    <property type="molecule type" value="Genomic_DNA"/>
</dbReference>
<dbReference type="AlphaFoldDB" id="A0A1W1VYS3"/>
<evidence type="ECO:0000259" key="3">
    <source>
        <dbReference type="SMART" id="SM01007"/>
    </source>
</evidence>
<feature type="domain" description="Class II aldolase/adducin N-terminal" evidence="3">
    <location>
        <begin position="3"/>
        <end position="176"/>
    </location>
</feature>
<dbReference type="InterPro" id="IPR001303">
    <property type="entry name" value="Aldolase_II/adducin_N"/>
</dbReference>
<evidence type="ECO:0000313" key="4">
    <source>
        <dbReference type="EMBL" id="SMB98410.1"/>
    </source>
</evidence>
<evidence type="ECO:0000313" key="5">
    <source>
        <dbReference type="Proteomes" id="UP000192569"/>
    </source>
</evidence>
<dbReference type="SMART" id="SM01007">
    <property type="entry name" value="Aldolase_II"/>
    <property type="match status" value="1"/>
</dbReference>
<dbReference type="OrthoDB" id="9786287at2"/>
<proteinExistence type="predicted"/>
<evidence type="ECO:0000256" key="2">
    <source>
        <dbReference type="ARBA" id="ARBA00023239"/>
    </source>
</evidence>
<gene>
    <name evidence="4" type="ORF">SAMN00808754_2315</name>
</gene>
<dbReference type="Gene3D" id="3.40.225.10">
    <property type="entry name" value="Class II aldolase/adducin N-terminal domain"/>
    <property type="match status" value="1"/>
</dbReference>
<dbReference type="PANTHER" id="PTHR22789">
    <property type="entry name" value="FUCULOSE PHOSPHATE ALDOLASE"/>
    <property type="match status" value="1"/>
</dbReference>
<sequence length="198" mass="22270">MYQEFRDIGRDLFLAGLVSSHGGNMSVRLGDRILITRRGSMIGRLKEHDLIETGLEKDDSHIALASTEIGVHRAIYKKTSALAIIHAHPPITVALSLTRDEIIPLDSEGSYLLHRVPVLSSEYTVGAEEVATIVSEALQKYKIVVLRGHGTFAIGQFLEEAYQWTSSLEISSQIIYFTEALQKDIKEYRKGTDRYHTW</sequence>
<dbReference type="RefSeq" id="WP_084665861.1">
    <property type="nucleotide sequence ID" value="NZ_LT838272.1"/>
</dbReference>
<keyword evidence="1" id="KW-0479">Metal-binding</keyword>